<evidence type="ECO:0000256" key="10">
    <source>
        <dbReference type="RuleBase" id="RU000488"/>
    </source>
</evidence>
<comment type="similarity">
    <text evidence="2 10">Belongs to the mitochondrial carrier (TC 2.A.29) family.</text>
</comment>
<proteinExistence type="inferred from homology"/>
<dbReference type="InterPro" id="IPR018108">
    <property type="entry name" value="MCP_transmembrane"/>
</dbReference>
<dbReference type="AlphaFoldDB" id="A0A9W8DW58"/>
<comment type="caution">
    <text evidence="11">The sequence shown here is derived from an EMBL/GenBank/DDBJ whole genome shotgun (WGS) entry which is preliminary data.</text>
</comment>
<evidence type="ECO:0000256" key="7">
    <source>
        <dbReference type="ARBA" id="ARBA00023128"/>
    </source>
</evidence>
<evidence type="ECO:0000256" key="4">
    <source>
        <dbReference type="ARBA" id="ARBA00022692"/>
    </source>
</evidence>
<comment type="subcellular location">
    <subcellularLocation>
        <location evidence="1">Mitochondrion membrane</location>
        <topology evidence="1">Multi-pass membrane protein</topology>
    </subcellularLocation>
</comment>
<evidence type="ECO:0000256" key="9">
    <source>
        <dbReference type="PROSITE-ProRule" id="PRU00282"/>
    </source>
</evidence>
<evidence type="ECO:0000256" key="5">
    <source>
        <dbReference type="ARBA" id="ARBA00022737"/>
    </source>
</evidence>
<dbReference type="PANTHER" id="PTHR45624">
    <property type="entry name" value="MITOCHONDRIAL BASIC AMINO ACIDS TRANSPORTER-RELATED"/>
    <property type="match status" value="1"/>
</dbReference>
<accession>A0A9W8DW58</accession>
<dbReference type="GO" id="GO:1990575">
    <property type="term" value="P:mitochondrial L-ornithine transmembrane transport"/>
    <property type="evidence" value="ECO:0007669"/>
    <property type="project" value="TreeGrafter"/>
</dbReference>
<keyword evidence="6" id="KW-1133">Transmembrane helix</keyword>
<organism evidence="11 12">
    <name type="scientific">Mycoemilia scoparia</name>
    <dbReference type="NCBI Taxonomy" id="417184"/>
    <lineage>
        <taxon>Eukaryota</taxon>
        <taxon>Fungi</taxon>
        <taxon>Fungi incertae sedis</taxon>
        <taxon>Zoopagomycota</taxon>
        <taxon>Kickxellomycotina</taxon>
        <taxon>Kickxellomycetes</taxon>
        <taxon>Kickxellales</taxon>
        <taxon>Kickxellaceae</taxon>
        <taxon>Mycoemilia</taxon>
    </lineage>
</organism>
<evidence type="ECO:0000256" key="2">
    <source>
        <dbReference type="ARBA" id="ARBA00006375"/>
    </source>
</evidence>
<gene>
    <name evidence="11" type="ORF">H4219_001340</name>
</gene>
<evidence type="ECO:0000313" key="11">
    <source>
        <dbReference type="EMBL" id="KAJ1920365.1"/>
    </source>
</evidence>
<dbReference type="InterPro" id="IPR023395">
    <property type="entry name" value="MCP_dom_sf"/>
</dbReference>
<dbReference type="GO" id="GO:0000064">
    <property type="term" value="F:L-ornithine transmembrane transporter activity"/>
    <property type="evidence" value="ECO:0007669"/>
    <property type="project" value="TreeGrafter"/>
</dbReference>
<keyword evidence="8 9" id="KW-0472">Membrane</keyword>
<keyword evidence="12" id="KW-1185">Reference proteome</keyword>
<sequence>MALDKSLPHHLRDKSGSFERPKAVVITLNKLSTPHNIVTKIPGWFPIRAIRAQNAVSVEDVAPAGTPTETHVRREANFKDRAIGFAAGICSGATKLVVGHPFDTVKVRLQTEGVNGRFNGLIDCIGSTVKKEGVRALYKGATPPLIGWSIMDAVQLGSLSNYRLFLQGNDKSRKLTHLENAIAGLGAGWTVALVATPVETLKVRLQTQYATGSGEKRLYAGPIDCARQLVRQNGIFGLWHGLQATLLQRSFFFFLWGSYSVYTDMLHSLKYTKSSLGIPYYAWDPPKKTAAANSTNNTGRLSEKAISFLAGGLAANTFWTFCFPFDVVKNRYMRNNTIPKPSLAMIAKQIYRTEGIRGFFTGFGVTFVRSFPTNASAIFVFEYIMRLANSR</sequence>
<dbReference type="PANTHER" id="PTHR45624:SF57">
    <property type="entry name" value="MITOCHONDRIAL SUBSTRATE CARRIER FAMILY PROTEIN L"/>
    <property type="match status" value="1"/>
</dbReference>
<keyword evidence="4 9" id="KW-0812">Transmembrane</keyword>
<dbReference type="Proteomes" id="UP001150538">
    <property type="component" value="Unassembled WGS sequence"/>
</dbReference>
<dbReference type="PROSITE" id="PS50920">
    <property type="entry name" value="SOLCAR"/>
    <property type="match status" value="3"/>
</dbReference>
<evidence type="ECO:0000256" key="3">
    <source>
        <dbReference type="ARBA" id="ARBA00022448"/>
    </source>
</evidence>
<name>A0A9W8DW58_9FUNG</name>
<keyword evidence="3 10" id="KW-0813">Transport</keyword>
<dbReference type="InterPro" id="IPR050567">
    <property type="entry name" value="Mitochondrial_Carrier"/>
</dbReference>
<keyword evidence="5" id="KW-0677">Repeat</keyword>
<feature type="repeat" description="Solcar" evidence="9">
    <location>
        <begin position="175"/>
        <end position="265"/>
    </location>
</feature>
<feature type="repeat" description="Solcar" evidence="9">
    <location>
        <begin position="302"/>
        <end position="387"/>
    </location>
</feature>
<evidence type="ECO:0000256" key="1">
    <source>
        <dbReference type="ARBA" id="ARBA00004225"/>
    </source>
</evidence>
<dbReference type="Gene3D" id="1.50.40.10">
    <property type="entry name" value="Mitochondrial carrier domain"/>
    <property type="match status" value="1"/>
</dbReference>
<feature type="repeat" description="Solcar" evidence="9">
    <location>
        <begin position="79"/>
        <end position="165"/>
    </location>
</feature>
<evidence type="ECO:0000256" key="6">
    <source>
        <dbReference type="ARBA" id="ARBA00022989"/>
    </source>
</evidence>
<reference evidence="11" key="1">
    <citation type="submission" date="2022-07" db="EMBL/GenBank/DDBJ databases">
        <title>Phylogenomic reconstructions and comparative analyses of Kickxellomycotina fungi.</title>
        <authorList>
            <person name="Reynolds N.K."/>
            <person name="Stajich J.E."/>
            <person name="Barry K."/>
            <person name="Grigoriev I.V."/>
            <person name="Crous P."/>
            <person name="Smith M.E."/>
        </authorList>
    </citation>
    <scope>NUCLEOTIDE SEQUENCE</scope>
    <source>
        <strain evidence="11">NBRC 100468</strain>
    </source>
</reference>
<evidence type="ECO:0000256" key="8">
    <source>
        <dbReference type="ARBA" id="ARBA00023136"/>
    </source>
</evidence>
<evidence type="ECO:0000313" key="12">
    <source>
        <dbReference type="Proteomes" id="UP001150538"/>
    </source>
</evidence>
<dbReference type="GO" id="GO:0031966">
    <property type="term" value="C:mitochondrial membrane"/>
    <property type="evidence" value="ECO:0007669"/>
    <property type="project" value="UniProtKB-SubCell"/>
</dbReference>
<keyword evidence="7" id="KW-0496">Mitochondrion</keyword>
<dbReference type="OrthoDB" id="193856at2759"/>
<dbReference type="Pfam" id="PF00153">
    <property type="entry name" value="Mito_carr"/>
    <property type="match status" value="3"/>
</dbReference>
<dbReference type="EMBL" id="JANBPU010000014">
    <property type="protein sequence ID" value="KAJ1920365.1"/>
    <property type="molecule type" value="Genomic_DNA"/>
</dbReference>
<protein>
    <recommendedName>
        <fullName evidence="13">Mitochondrial carrier</fullName>
    </recommendedName>
</protein>
<dbReference type="SUPFAM" id="SSF103506">
    <property type="entry name" value="Mitochondrial carrier"/>
    <property type="match status" value="1"/>
</dbReference>
<evidence type="ECO:0008006" key="13">
    <source>
        <dbReference type="Google" id="ProtNLM"/>
    </source>
</evidence>